<reference evidence="9 10" key="1">
    <citation type="submission" date="2018-11" db="EMBL/GenBank/DDBJ databases">
        <title>Genome sequence of Apiotrichum porosum DSM 27194.</title>
        <authorList>
            <person name="Aliyu H."/>
            <person name="Gorte O."/>
            <person name="Ochsenreither K."/>
        </authorList>
    </citation>
    <scope>NUCLEOTIDE SEQUENCE [LARGE SCALE GENOMIC DNA]</scope>
    <source>
        <strain evidence="9 10">DSM 27194</strain>
    </source>
</reference>
<feature type="domain" description="RSE1/DDB1/CPSF1 C-terminal" evidence="6">
    <location>
        <begin position="892"/>
        <end position="1216"/>
    </location>
</feature>
<dbReference type="EMBL" id="RSCE01000006">
    <property type="protein sequence ID" value="RSH81624.1"/>
    <property type="molecule type" value="Genomic_DNA"/>
</dbReference>
<evidence type="ECO:0000256" key="4">
    <source>
        <dbReference type="ARBA" id="ARBA00023242"/>
    </source>
</evidence>
<dbReference type="RefSeq" id="XP_028476079.1">
    <property type="nucleotide sequence ID" value="XM_028623146.1"/>
</dbReference>
<evidence type="ECO:0000256" key="2">
    <source>
        <dbReference type="ARBA" id="ARBA00007453"/>
    </source>
</evidence>
<evidence type="ECO:0000256" key="5">
    <source>
        <dbReference type="SAM" id="MobiDB-lite"/>
    </source>
</evidence>
<dbReference type="Proteomes" id="UP000279236">
    <property type="component" value="Unassembled WGS sequence"/>
</dbReference>
<keyword evidence="4" id="KW-0539">Nucleus</keyword>
<dbReference type="GO" id="GO:0003676">
    <property type="term" value="F:nucleic acid binding"/>
    <property type="evidence" value="ECO:0007669"/>
    <property type="project" value="InterPro"/>
</dbReference>
<gene>
    <name evidence="9" type="ORF">EHS24_007802</name>
</gene>
<dbReference type="AlphaFoldDB" id="A0A427XS08"/>
<accession>A0A427XS08</accession>
<dbReference type="InterPro" id="IPR018846">
    <property type="entry name" value="Beta-prop_RSE1/DDB1/CPSF1_1st"/>
</dbReference>
<dbReference type="Pfam" id="PF10433">
    <property type="entry name" value="Beta-prop_RSE1_1st"/>
    <property type="match status" value="1"/>
</dbReference>
<evidence type="ECO:0000259" key="8">
    <source>
        <dbReference type="Pfam" id="PF23726"/>
    </source>
</evidence>
<feature type="domain" description="RSE1/DDB1/CPSF1 first beta-propeller" evidence="7">
    <location>
        <begin position="13"/>
        <end position="433"/>
    </location>
</feature>
<dbReference type="InterPro" id="IPR058543">
    <property type="entry name" value="Beta-prop_RSE1/DDB1/CPSF1_2nd"/>
</dbReference>
<dbReference type="SUPFAM" id="SSF50998">
    <property type="entry name" value="Quinoprotein alcohol dehydrogenase-like"/>
    <property type="match status" value="1"/>
</dbReference>
<protein>
    <recommendedName>
        <fullName evidence="3">DNA damage-binding protein 1</fullName>
    </recommendedName>
</protein>
<dbReference type="InterPro" id="IPR011047">
    <property type="entry name" value="Quinoprotein_ADH-like_sf"/>
</dbReference>
<dbReference type="InterPro" id="IPR004871">
    <property type="entry name" value="RSE1/DDB1/CPSF1_C"/>
</dbReference>
<dbReference type="GeneID" id="39592345"/>
<comment type="similarity">
    <text evidence="2">Belongs to the DDB1 family.</text>
</comment>
<dbReference type="Pfam" id="PF03178">
    <property type="entry name" value="CPSF_A"/>
    <property type="match status" value="1"/>
</dbReference>
<sequence length="1262" mass="134280">MLYIASALTPTAISHAVQVQDFITPGVNCLVIAKPDRIEAWDITASGLEFRAELGIWGTIVGLTTVSVPDAMPHILVLAGPPNAQLHLVTFSGKLVITSTQPLTAPTPNLRRQEFFTGVVSNSTSVIVSLWTGLLAHIEMELEKSKDAKRRTSIAGSDMDLDEVARRQARRLVFKSSSNINIREHNLLDIAFIPGDQTVLTFLWMSEQNKLQIQPRQLSAASHSFTELAVPTDVVNPLDFPISESQDIDFNAIPFSVPAARNVLAIGNGPTNAKLFLVIGDEHAALYAISPALGPSVKSATSPRASAIRRSPQSETGGIGKKRKSSTSGRSVTTDVDNNWTVKPVWRMRQGFGTVLASTVLENHTSGGSVLLGDQCGRLTAIGWEFEGETVRVGMTDMGIVSPPTALTYLDNGNVFVSSACGDSLIVSLAPAETKGDVKEDDTVSPSASSAPKNIHGKGKERAQEYFDAGAWTIFREAESEGEISVRERWMNIAPVKDFAVVEGEDGRVSHLVVASGSSNTNSLRIVRSGVGFEDVLNVEGIPGVERMWTLAPAGSQSPTLLVSFAESTAVLNLEPEVSAISAADSIVSSPTIAAGLVKGDTILAQITPLGVQLWSDIVGGTSVSTFLATADNNIVAGAVRKNLIVAAFRDGSIKAWCAAISLELLLDARVPREVAAVDIYLGDEPLVAVSDWGQEIQVYTLKGLSSNTPLAATKEAAYASSLLFNNLSSGALQLLAGLSDGSLVSYDLDAGLESQLQKGRVHSSLGTRPLQLTPLALDAGEETVFAAGISERLSIIFESRGHAEVSSSGKKDVVAAATVTTSTLGNCVVLATPEGLCFSHLTSLKKLQVQTLDLYNTSPLRVAPVPDLKVMAVGTVTRTLDAETGEVLQASGIELRNHTTLDLLADFQLEEREAVTSVNPVLLNGKRYIAVGTAIFGSDELADEARLDDVASFIDAEKGRLLLLEAIDVDGKWSFQLVTSVDTTAAVFDTAVVHGFLAAAMSTKVSILRLDPPPTSLSEVSKWTFGFEAHYLNTAPASKMHDSERLVVGDAMRSIVVLDVDEESGEIRSDQHDMSTHSVRALADVVDGGPGVIIANDHANLLTFRLNDGIEPAATFGLHESVARLRPGSLAPASSSPEVLRPDLIFATANGRLGMVGELGTSATRTLDDLQRNMNKYHKGPGGLDWRAFRRGGNAKVPKETAGFIDGDFVQRFADLDTATADKLLRGSTAVESVYKVTEHGKETATFPDVVRILEAAAGMH</sequence>
<dbReference type="PANTHER" id="PTHR10644">
    <property type="entry name" value="DNA REPAIR/RNA PROCESSING CPSF FAMILY"/>
    <property type="match status" value="1"/>
</dbReference>
<evidence type="ECO:0000313" key="9">
    <source>
        <dbReference type="EMBL" id="RSH81624.1"/>
    </source>
</evidence>
<evidence type="ECO:0000256" key="3">
    <source>
        <dbReference type="ARBA" id="ARBA00014577"/>
    </source>
</evidence>
<dbReference type="Gene3D" id="2.130.10.10">
    <property type="entry name" value="YVTN repeat-like/Quinoprotein amine dehydrogenase"/>
    <property type="match status" value="2"/>
</dbReference>
<comment type="subcellular location">
    <subcellularLocation>
        <location evidence="1">Nucleus</location>
    </subcellularLocation>
</comment>
<dbReference type="OrthoDB" id="433457at2759"/>
<evidence type="ECO:0000256" key="1">
    <source>
        <dbReference type="ARBA" id="ARBA00004123"/>
    </source>
</evidence>
<evidence type="ECO:0000259" key="7">
    <source>
        <dbReference type="Pfam" id="PF10433"/>
    </source>
</evidence>
<name>A0A427XS08_9TREE</name>
<comment type="caution">
    <text evidence="9">The sequence shown here is derived from an EMBL/GenBank/DDBJ whole genome shotgun (WGS) entry which is preliminary data.</text>
</comment>
<dbReference type="InterPro" id="IPR050358">
    <property type="entry name" value="RSE1/DDB1/CFT1"/>
</dbReference>
<dbReference type="InterPro" id="IPR015943">
    <property type="entry name" value="WD40/YVTN_repeat-like_dom_sf"/>
</dbReference>
<organism evidence="9 10">
    <name type="scientific">Apiotrichum porosum</name>
    <dbReference type="NCBI Taxonomy" id="105984"/>
    <lineage>
        <taxon>Eukaryota</taxon>
        <taxon>Fungi</taxon>
        <taxon>Dikarya</taxon>
        <taxon>Basidiomycota</taxon>
        <taxon>Agaricomycotina</taxon>
        <taxon>Tremellomycetes</taxon>
        <taxon>Trichosporonales</taxon>
        <taxon>Trichosporonaceae</taxon>
        <taxon>Apiotrichum</taxon>
    </lineage>
</organism>
<evidence type="ECO:0000313" key="10">
    <source>
        <dbReference type="Proteomes" id="UP000279236"/>
    </source>
</evidence>
<feature type="region of interest" description="Disordered" evidence="5">
    <location>
        <begin position="300"/>
        <end position="334"/>
    </location>
</feature>
<feature type="region of interest" description="Disordered" evidence="5">
    <location>
        <begin position="436"/>
        <end position="460"/>
    </location>
</feature>
<keyword evidence="10" id="KW-1185">Reference proteome</keyword>
<feature type="domain" description="RSE1/DDB1/CPSF1 second beta-propeller" evidence="8">
    <location>
        <begin position="540"/>
        <end position="837"/>
    </location>
</feature>
<dbReference type="GO" id="GO:0005634">
    <property type="term" value="C:nucleus"/>
    <property type="evidence" value="ECO:0007669"/>
    <property type="project" value="UniProtKB-SubCell"/>
</dbReference>
<dbReference type="STRING" id="105984.A0A427XS08"/>
<dbReference type="Gene3D" id="1.10.150.910">
    <property type="match status" value="1"/>
</dbReference>
<evidence type="ECO:0000259" key="6">
    <source>
        <dbReference type="Pfam" id="PF03178"/>
    </source>
</evidence>
<proteinExistence type="inferred from homology"/>
<dbReference type="Pfam" id="PF23726">
    <property type="entry name" value="Beta-prop_RSE1_2nd"/>
    <property type="match status" value="1"/>
</dbReference>